<dbReference type="AlphaFoldDB" id="A0A8B8E580"/>
<keyword evidence="1" id="KW-0472">Membrane</keyword>
<evidence type="ECO:0000313" key="2">
    <source>
        <dbReference type="Proteomes" id="UP000694844"/>
    </source>
</evidence>
<accession>A0A8B8E580</accession>
<gene>
    <name evidence="3" type="primary">LOC111131331</name>
</gene>
<dbReference type="GeneID" id="111131331"/>
<reference evidence="3" key="1">
    <citation type="submission" date="2025-08" db="UniProtKB">
        <authorList>
            <consortium name="RefSeq"/>
        </authorList>
    </citation>
    <scope>IDENTIFICATION</scope>
    <source>
        <tissue evidence="3">Whole sample</tissue>
    </source>
</reference>
<keyword evidence="2" id="KW-1185">Reference proteome</keyword>
<keyword evidence="1" id="KW-1133">Transmembrane helix</keyword>
<keyword evidence="1" id="KW-0812">Transmembrane</keyword>
<organism evidence="2 3">
    <name type="scientific">Crassostrea virginica</name>
    <name type="common">Eastern oyster</name>
    <dbReference type="NCBI Taxonomy" id="6565"/>
    <lineage>
        <taxon>Eukaryota</taxon>
        <taxon>Metazoa</taxon>
        <taxon>Spiralia</taxon>
        <taxon>Lophotrochozoa</taxon>
        <taxon>Mollusca</taxon>
        <taxon>Bivalvia</taxon>
        <taxon>Autobranchia</taxon>
        <taxon>Pteriomorphia</taxon>
        <taxon>Ostreida</taxon>
        <taxon>Ostreoidea</taxon>
        <taxon>Ostreidae</taxon>
        <taxon>Crassostrea</taxon>
    </lineage>
</organism>
<dbReference type="KEGG" id="cvn:111131331"/>
<evidence type="ECO:0000256" key="1">
    <source>
        <dbReference type="SAM" id="Phobius"/>
    </source>
</evidence>
<dbReference type="OrthoDB" id="10548521at2759"/>
<dbReference type="Proteomes" id="UP000694844">
    <property type="component" value="Chromosome 4"/>
</dbReference>
<protein>
    <submittedName>
        <fullName evidence="3">Uncharacterized protein LOC111131331</fullName>
    </submittedName>
</protein>
<name>A0A8B8E580_CRAVI</name>
<dbReference type="RefSeq" id="XP_022334511.1">
    <property type="nucleotide sequence ID" value="XM_022478803.1"/>
</dbReference>
<proteinExistence type="predicted"/>
<evidence type="ECO:0000313" key="3">
    <source>
        <dbReference type="RefSeq" id="XP_022334511.1"/>
    </source>
</evidence>
<feature type="transmembrane region" description="Helical" evidence="1">
    <location>
        <begin position="52"/>
        <end position="72"/>
    </location>
</feature>
<sequence>MYASNHRFVCLFQSTHIDPLSTCWESHNVNCSHRRRQQVCLKMEEVSTLLEFGISSVLLVIIVSVIALCVHARKAKVASSTRRDPKRHLRAGPNYRGKHRINSNRSVISSVVSSNEDLTSYYEVFQLIVPKLN</sequence>